<dbReference type="PANTHER" id="PTHR10622">
    <property type="entry name" value="HET DOMAIN-CONTAINING PROTEIN"/>
    <property type="match status" value="1"/>
</dbReference>
<dbReference type="OrthoDB" id="2754356at2759"/>
<keyword evidence="3" id="KW-1185">Reference proteome</keyword>
<evidence type="ECO:0000313" key="3">
    <source>
        <dbReference type="Proteomes" id="UP000297245"/>
    </source>
</evidence>
<evidence type="ECO:0000256" key="1">
    <source>
        <dbReference type="SAM" id="MobiDB-lite"/>
    </source>
</evidence>
<protein>
    <submittedName>
        <fullName evidence="2">Uncharacterized protein</fullName>
    </submittedName>
</protein>
<evidence type="ECO:0000313" key="2">
    <source>
        <dbReference type="EMBL" id="THU75727.1"/>
    </source>
</evidence>
<organism evidence="2 3">
    <name type="scientific">Dendrothele bispora (strain CBS 962.96)</name>
    <dbReference type="NCBI Taxonomy" id="1314807"/>
    <lineage>
        <taxon>Eukaryota</taxon>
        <taxon>Fungi</taxon>
        <taxon>Dikarya</taxon>
        <taxon>Basidiomycota</taxon>
        <taxon>Agaricomycotina</taxon>
        <taxon>Agaricomycetes</taxon>
        <taxon>Agaricomycetidae</taxon>
        <taxon>Agaricales</taxon>
        <taxon>Agaricales incertae sedis</taxon>
        <taxon>Dendrothele</taxon>
    </lineage>
</organism>
<dbReference type="Proteomes" id="UP000297245">
    <property type="component" value="Unassembled WGS sequence"/>
</dbReference>
<dbReference type="PANTHER" id="PTHR10622:SF10">
    <property type="entry name" value="HET DOMAIN-CONTAINING PROTEIN"/>
    <property type="match status" value="1"/>
</dbReference>
<feature type="compositionally biased region" description="Basic and acidic residues" evidence="1">
    <location>
        <begin position="80"/>
        <end position="90"/>
    </location>
</feature>
<accession>A0A4S8KJT4</accession>
<feature type="region of interest" description="Disordered" evidence="1">
    <location>
        <begin position="66"/>
        <end position="94"/>
    </location>
</feature>
<gene>
    <name evidence="2" type="ORF">K435DRAFT_880265</name>
</gene>
<dbReference type="AlphaFoldDB" id="A0A4S8KJT4"/>
<reference evidence="2 3" key="1">
    <citation type="journal article" date="2019" name="Nat. Ecol. Evol.">
        <title>Megaphylogeny resolves global patterns of mushroom evolution.</title>
        <authorList>
            <person name="Varga T."/>
            <person name="Krizsan K."/>
            <person name="Foldi C."/>
            <person name="Dima B."/>
            <person name="Sanchez-Garcia M."/>
            <person name="Sanchez-Ramirez S."/>
            <person name="Szollosi G.J."/>
            <person name="Szarkandi J.G."/>
            <person name="Papp V."/>
            <person name="Albert L."/>
            <person name="Andreopoulos W."/>
            <person name="Angelini C."/>
            <person name="Antonin V."/>
            <person name="Barry K.W."/>
            <person name="Bougher N.L."/>
            <person name="Buchanan P."/>
            <person name="Buyck B."/>
            <person name="Bense V."/>
            <person name="Catcheside P."/>
            <person name="Chovatia M."/>
            <person name="Cooper J."/>
            <person name="Damon W."/>
            <person name="Desjardin D."/>
            <person name="Finy P."/>
            <person name="Geml J."/>
            <person name="Haridas S."/>
            <person name="Hughes K."/>
            <person name="Justo A."/>
            <person name="Karasinski D."/>
            <person name="Kautmanova I."/>
            <person name="Kiss B."/>
            <person name="Kocsube S."/>
            <person name="Kotiranta H."/>
            <person name="LaButti K.M."/>
            <person name="Lechner B.E."/>
            <person name="Liimatainen K."/>
            <person name="Lipzen A."/>
            <person name="Lukacs Z."/>
            <person name="Mihaltcheva S."/>
            <person name="Morgado L.N."/>
            <person name="Niskanen T."/>
            <person name="Noordeloos M.E."/>
            <person name="Ohm R.A."/>
            <person name="Ortiz-Santana B."/>
            <person name="Ovrebo C."/>
            <person name="Racz N."/>
            <person name="Riley R."/>
            <person name="Savchenko A."/>
            <person name="Shiryaev A."/>
            <person name="Soop K."/>
            <person name="Spirin V."/>
            <person name="Szebenyi C."/>
            <person name="Tomsovsky M."/>
            <person name="Tulloss R.E."/>
            <person name="Uehling J."/>
            <person name="Grigoriev I.V."/>
            <person name="Vagvolgyi C."/>
            <person name="Papp T."/>
            <person name="Martin F.M."/>
            <person name="Miettinen O."/>
            <person name="Hibbett D.S."/>
            <person name="Nagy L.G."/>
        </authorList>
    </citation>
    <scope>NUCLEOTIDE SEQUENCE [LARGE SCALE GENOMIC DNA]</scope>
    <source>
        <strain evidence="2 3">CBS 962.96</strain>
    </source>
</reference>
<feature type="compositionally biased region" description="Polar residues" evidence="1">
    <location>
        <begin position="66"/>
        <end position="77"/>
    </location>
</feature>
<proteinExistence type="predicted"/>
<dbReference type="EMBL" id="ML181612">
    <property type="protein sequence ID" value="THU75727.1"/>
    <property type="molecule type" value="Genomic_DNA"/>
</dbReference>
<name>A0A4S8KJT4_DENBC</name>
<sequence length="186" mass="21802">MRIQEKVFNPSGSGNFRGARGWTLQELLAPRKVIFFDSSWTRLGSNHDLQDVISWVTTIPPEILSGQQSVHQRSSFEANDMGRRERDDQTSRSGLLSSRSVGCIYYDEDSDVRASFERLKKVFLEFHPEHKKVLDCVEDFYSFLNDRYQAVRWDAVDFERIISERQILFSCYHFSRYALDIDSNKE</sequence>